<evidence type="ECO:0000313" key="1">
    <source>
        <dbReference type="EMBL" id="OGK04214.1"/>
    </source>
</evidence>
<dbReference type="AlphaFoldDB" id="A0A1F7FC08"/>
<evidence type="ECO:0000313" key="2">
    <source>
        <dbReference type="Proteomes" id="UP000179243"/>
    </source>
</evidence>
<reference evidence="1 2" key="1">
    <citation type="journal article" date="2016" name="Nat. Commun.">
        <title>Thousands of microbial genomes shed light on interconnected biogeochemical processes in an aquifer system.</title>
        <authorList>
            <person name="Anantharaman K."/>
            <person name="Brown C.T."/>
            <person name="Hug L.A."/>
            <person name="Sharon I."/>
            <person name="Castelle C.J."/>
            <person name="Probst A.J."/>
            <person name="Thomas B.C."/>
            <person name="Singh A."/>
            <person name="Wilkins M.J."/>
            <person name="Karaoz U."/>
            <person name="Brodie E.L."/>
            <person name="Williams K.H."/>
            <person name="Hubbard S.S."/>
            <person name="Banfield J.F."/>
        </authorList>
    </citation>
    <scope>NUCLEOTIDE SEQUENCE [LARGE SCALE GENOMIC DNA]</scope>
</reference>
<dbReference type="EMBL" id="MFYX01000074">
    <property type="protein sequence ID" value="OGK04214.1"/>
    <property type="molecule type" value="Genomic_DNA"/>
</dbReference>
<dbReference type="Proteomes" id="UP000179243">
    <property type="component" value="Unassembled WGS sequence"/>
</dbReference>
<gene>
    <name evidence="1" type="ORF">A2519_17785</name>
</gene>
<name>A0A1F7FC08_UNCRA</name>
<comment type="caution">
    <text evidence="1">The sequence shown here is derived from an EMBL/GenBank/DDBJ whole genome shotgun (WGS) entry which is preliminary data.</text>
</comment>
<organism evidence="1 2">
    <name type="scientific">Candidatus Raymondbacteria bacterium RIFOXYD12_FULL_49_13</name>
    <dbReference type="NCBI Taxonomy" id="1817890"/>
    <lineage>
        <taxon>Bacteria</taxon>
        <taxon>Raymondiibacteriota</taxon>
    </lineage>
</organism>
<accession>A0A1F7FC08</accession>
<protein>
    <submittedName>
        <fullName evidence="1">Uncharacterized protein</fullName>
    </submittedName>
</protein>
<sequence length="97" mass="11270">MDDILATKSRHGHDSGKGFWWIKNLIVDGKKTSIMVMFGNIVIGDKACYRIGTESEVWFEAETQDREAIIEQGKELIRKQLKNKDIRNPDNTPYQWD</sequence>
<proteinExistence type="predicted"/>